<proteinExistence type="inferred from homology"/>
<evidence type="ECO:0000256" key="2">
    <source>
        <dbReference type="ARBA" id="ARBA00006275"/>
    </source>
</evidence>
<dbReference type="Gene3D" id="1.25.40.390">
    <property type="match status" value="1"/>
</dbReference>
<dbReference type="InterPro" id="IPR012944">
    <property type="entry name" value="SusD_RagB_dom"/>
</dbReference>
<gene>
    <name evidence="9" type="ORF">BSYN_00380</name>
</gene>
<dbReference type="InterPro" id="IPR011990">
    <property type="entry name" value="TPR-like_helical_dom_sf"/>
</dbReference>
<keyword evidence="10" id="KW-1185">Reference proteome</keyword>
<feature type="domain" description="RagB/SusD" evidence="7">
    <location>
        <begin position="328"/>
        <end position="569"/>
    </location>
</feature>
<dbReference type="SUPFAM" id="SSF48452">
    <property type="entry name" value="TPR-like"/>
    <property type="match status" value="1"/>
</dbReference>
<reference evidence="9 10" key="1">
    <citation type="submission" date="2023-04" db="EMBL/GenBank/DDBJ databases">
        <title>Draft genome sequence of acteroides sedimenti strain YN3PY1.</title>
        <authorList>
            <person name="Yoshida N."/>
        </authorList>
    </citation>
    <scope>NUCLEOTIDE SEQUENCE [LARGE SCALE GENOMIC DNA]</scope>
    <source>
        <strain evidence="9 10">YN3PY1</strain>
    </source>
</reference>
<dbReference type="PROSITE" id="PS51257">
    <property type="entry name" value="PROKAR_LIPOPROTEIN"/>
    <property type="match status" value="1"/>
</dbReference>
<comment type="subcellular location">
    <subcellularLocation>
        <location evidence="1">Cell outer membrane</location>
    </subcellularLocation>
</comment>
<evidence type="ECO:0000256" key="4">
    <source>
        <dbReference type="ARBA" id="ARBA00023136"/>
    </source>
</evidence>
<evidence type="ECO:0000259" key="7">
    <source>
        <dbReference type="Pfam" id="PF07980"/>
    </source>
</evidence>
<sequence>MKYNILKYIAATFILVAGSSCSDVLDEKAYTFVSGDNLIAAKSYKELVSGAYNAMSFGFEWGNYHTIANFDTDYQTGPTWAFGDIGAGNFYENGSNINFYKYYYQCIHRAQYHSYLINQMDIPEKEKNNAMGELAFLCAWSYFNLVQYYGDLPLFKKSVSEGGDFNLPRSPIKDVYAYIIDELKFAETAMYSTHDAEFVKGHVSRGAAKALLAKVYCTIGSASMAKGNKISVMEGVPFYFDDNNNKVRVPYPSKQTFEKDLVAGYESFDSKAYYKLAMDKAKELIDLGDFDLYSSQQELWNPASKNGKEFIFSLQTLAGNDVLSNYVATDYAGYYKENGQMSSGYYVQRDHWYQLFDDTDERITWGVIHRTPFNYVESTGQLQWSYYPAKDSVKVRLGIDGYKTTDILRYDAHLYGSKLMKFRQVSVPLDGKRTDYNWPFIRYAEVLLLYAEAANEVNGGPTNEAITQVEKLNNRNKSKKVSEIGVINPWTQESFRSYILQERVKEFAAEGIRRFDLLRWGIYLQTMNSIGGVDENGVIKRREQRHLLLPLPADVVNVNPYIETNNPGW</sequence>
<evidence type="ECO:0000256" key="5">
    <source>
        <dbReference type="ARBA" id="ARBA00023237"/>
    </source>
</evidence>
<dbReference type="InterPro" id="IPR033985">
    <property type="entry name" value="SusD-like_N"/>
</dbReference>
<evidence type="ECO:0000313" key="9">
    <source>
        <dbReference type="EMBL" id="BEG97773.1"/>
    </source>
</evidence>
<keyword evidence="5" id="KW-0998">Cell outer membrane</keyword>
<evidence type="ECO:0000256" key="3">
    <source>
        <dbReference type="ARBA" id="ARBA00022729"/>
    </source>
</evidence>
<evidence type="ECO:0000256" key="1">
    <source>
        <dbReference type="ARBA" id="ARBA00004442"/>
    </source>
</evidence>
<evidence type="ECO:0000313" key="10">
    <source>
        <dbReference type="Proteomes" id="UP001496674"/>
    </source>
</evidence>
<dbReference type="Proteomes" id="UP001496674">
    <property type="component" value="Chromosome"/>
</dbReference>
<evidence type="ECO:0000256" key="6">
    <source>
        <dbReference type="SAM" id="SignalP"/>
    </source>
</evidence>
<comment type="similarity">
    <text evidence="2">Belongs to the SusD family.</text>
</comment>
<dbReference type="Pfam" id="PF14322">
    <property type="entry name" value="SusD-like_3"/>
    <property type="match status" value="1"/>
</dbReference>
<feature type="signal peptide" evidence="6">
    <location>
        <begin position="1"/>
        <end position="22"/>
    </location>
</feature>
<feature type="domain" description="SusD-like N-terminal" evidence="8">
    <location>
        <begin position="92"/>
        <end position="216"/>
    </location>
</feature>
<accession>A0ABM8I6M6</accession>
<evidence type="ECO:0000259" key="8">
    <source>
        <dbReference type="Pfam" id="PF14322"/>
    </source>
</evidence>
<dbReference type="EMBL" id="AP028055">
    <property type="protein sequence ID" value="BEG97773.1"/>
    <property type="molecule type" value="Genomic_DNA"/>
</dbReference>
<dbReference type="RefSeq" id="WP_353332132.1">
    <property type="nucleotide sequence ID" value="NZ_AP028055.1"/>
</dbReference>
<dbReference type="Pfam" id="PF07980">
    <property type="entry name" value="SusD_RagB"/>
    <property type="match status" value="1"/>
</dbReference>
<name>A0ABM8I6M6_9BACE</name>
<keyword evidence="4" id="KW-0472">Membrane</keyword>
<protein>
    <submittedName>
        <fullName evidence="9">Membrane protein</fullName>
    </submittedName>
</protein>
<keyword evidence="3 6" id="KW-0732">Signal</keyword>
<organism evidence="9 10">
    <name type="scientific">Bacteroides sedimenti</name>
    <dbReference type="NCBI Taxonomy" id="2136147"/>
    <lineage>
        <taxon>Bacteria</taxon>
        <taxon>Pseudomonadati</taxon>
        <taxon>Bacteroidota</taxon>
        <taxon>Bacteroidia</taxon>
        <taxon>Bacteroidales</taxon>
        <taxon>Bacteroidaceae</taxon>
        <taxon>Bacteroides</taxon>
    </lineage>
</organism>
<feature type="chain" id="PRO_5046097952" evidence="6">
    <location>
        <begin position="23"/>
        <end position="569"/>
    </location>
</feature>